<dbReference type="Gene3D" id="2.60.40.10">
    <property type="entry name" value="Immunoglobulins"/>
    <property type="match status" value="1"/>
</dbReference>
<dbReference type="GO" id="GO:0005975">
    <property type="term" value="P:carbohydrate metabolic process"/>
    <property type="evidence" value="ECO:0007669"/>
    <property type="project" value="InterPro"/>
</dbReference>
<name>A0A932MP49_UNCTE</name>
<dbReference type="InterPro" id="IPR013783">
    <property type="entry name" value="Ig-like_fold"/>
</dbReference>
<evidence type="ECO:0000313" key="2">
    <source>
        <dbReference type="EMBL" id="MBI3128262.1"/>
    </source>
</evidence>
<dbReference type="EMBL" id="JACPUR010000025">
    <property type="protein sequence ID" value="MBI3128262.1"/>
    <property type="molecule type" value="Genomic_DNA"/>
</dbReference>
<gene>
    <name evidence="2" type="ORF">HYZ11_11705</name>
</gene>
<feature type="domain" description="Glycoside hydrolase family 13 N-terminal" evidence="1">
    <location>
        <begin position="27"/>
        <end position="74"/>
    </location>
</feature>
<dbReference type="SUPFAM" id="SSF81296">
    <property type="entry name" value="E set domains"/>
    <property type="match status" value="1"/>
</dbReference>
<sequence length="98" mass="10875">MIRKERVKGSGKVRVTFVLPKDQPHGKVSVVGDFNGWEPNKTPLVRRANQAYSAAITLEAGRRYAFRYITGKGIWLDEPEADAREPNGFGGENCVVVT</sequence>
<evidence type="ECO:0000259" key="1">
    <source>
        <dbReference type="Pfam" id="PF02922"/>
    </source>
</evidence>
<accession>A0A932MP49</accession>
<organism evidence="2 3">
    <name type="scientific">Tectimicrobiota bacterium</name>
    <dbReference type="NCBI Taxonomy" id="2528274"/>
    <lineage>
        <taxon>Bacteria</taxon>
        <taxon>Pseudomonadati</taxon>
        <taxon>Nitrospinota/Tectimicrobiota group</taxon>
        <taxon>Candidatus Tectimicrobiota</taxon>
    </lineage>
</organism>
<dbReference type="GO" id="GO:0004553">
    <property type="term" value="F:hydrolase activity, hydrolyzing O-glycosyl compounds"/>
    <property type="evidence" value="ECO:0007669"/>
    <property type="project" value="InterPro"/>
</dbReference>
<dbReference type="CDD" id="cd07184">
    <property type="entry name" value="E_set_Isoamylase_like_N"/>
    <property type="match status" value="1"/>
</dbReference>
<protein>
    <submittedName>
        <fullName evidence="2">Isoamylase early set domain-containing protein</fullName>
    </submittedName>
</protein>
<dbReference type="Pfam" id="PF02922">
    <property type="entry name" value="CBM_48"/>
    <property type="match status" value="1"/>
</dbReference>
<comment type="caution">
    <text evidence="2">The sequence shown here is derived from an EMBL/GenBank/DDBJ whole genome shotgun (WGS) entry which is preliminary data.</text>
</comment>
<dbReference type="InterPro" id="IPR014756">
    <property type="entry name" value="Ig_E-set"/>
</dbReference>
<dbReference type="InterPro" id="IPR004193">
    <property type="entry name" value="Glyco_hydro_13_N"/>
</dbReference>
<proteinExistence type="predicted"/>
<dbReference type="AlphaFoldDB" id="A0A932MP49"/>
<evidence type="ECO:0000313" key="3">
    <source>
        <dbReference type="Proteomes" id="UP000782312"/>
    </source>
</evidence>
<dbReference type="Proteomes" id="UP000782312">
    <property type="component" value="Unassembled WGS sequence"/>
</dbReference>
<reference evidence="2" key="1">
    <citation type="submission" date="2020-07" db="EMBL/GenBank/DDBJ databases">
        <title>Huge and variable diversity of episymbiotic CPR bacteria and DPANN archaea in groundwater ecosystems.</title>
        <authorList>
            <person name="He C.Y."/>
            <person name="Keren R."/>
            <person name="Whittaker M."/>
            <person name="Farag I.F."/>
            <person name="Doudna J."/>
            <person name="Cate J.H.D."/>
            <person name="Banfield J.F."/>
        </authorList>
    </citation>
    <scope>NUCLEOTIDE SEQUENCE</scope>
    <source>
        <strain evidence="2">NC_groundwater_763_Ag_S-0.2um_68_21</strain>
    </source>
</reference>